<gene>
    <name evidence="2" type="ORF">PDE_00001</name>
</gene>
<accession>S7Z3H6</accession>
<keyword evidence="3" id="KW-1185">Reference proteome</keyword>
<sequence length="261" mass="27969">MKAPPSRENNTTDAFAKGLSLPDLLDSYWKSPWRARHYRTLPGMECISVKSILPLLYSFEITTTEVITDYVTECPEKHSSTTTVTAAAPVTTQGGVGIVESAPALITSTIYIPRTETVTACPLSATICLAIQQTIYVTTKTIIAHTTTYPLPSTSTTTTAQSLQDFVSPQKSDSAQRATSQVALQGSMSTGARHSTTLSQDGSFTSQLPTRTSASGNWKPSLTESVVAIFFNGSSFDTVSCTTLLAFIMACAVSLWWPAST</sequence>
<evidence type="ECO:0000313" key="3">
    <source>
        <dbReference type="Proteomes" id="UP000019376"/>
    </source>
</evidence>
<reference evidence="2 3" key="1">
    <citation type="journal article" date="2013" name="PLoS ONE">
        <title>Genomic and secretomic analyses reveal unique features of the lignocellulolytic enzyme system of Penicillium decumbens.</title>
        <authorList>
            <person name="Liu G."/>
            <person name="Zhang L."/>
            <person name="Wei X."/>
            <person name="Zou G."/>
            <person name="Qin Y."/>
            <person name="Ma L."/>
            <person name="Li J."/>
            <person name="Zheng H."/>
            <person name="Wang S."/>
            <person name="Wang C."/>
            <person name="Xun L."/>
            <person name="Zhao G.-P."/>
            <person name="Zhou Z."/>
            <person name="Qu Y."/>
        </authorList>
    </citation>
    <scope>NUCLEOTIDE SEQUENCE [LARGE SCALE GENOMIC DNA]</scope>
    <source>
        <strain evidence="3">114-2 / CGMCC 5302</strain>
    </source>
</reference>
<evidence type="ECO:0000313" key="2">
    <source>
        <dbReference type="EMBL" id="EPS25070.1"/>
    </source>
</evidence>
<name>S7Z3H6_PENO1</name>
<dbReference type="STRING" id="933388.S7Z3H6"/>
<dbReference type="Proteomes" id="UP000019376">
    <property type="component" value="Unassembled WGS sequence"/>
</dbReference>
<organism evidence="2 3">
    <name type="scientific">Penicillium oxalicum (strain 114-2 / CGMCC 5302)</name>
    <name type="common">Penicillium decumbens</name>
    <dbReference type="NCBI Taxonomy" id="933388"/>
    <lineage>
        <taxon>Eukaryota</taxon>
        <taxon>Fungi</taxon>
        <taxon>Dikarya</taxon>
        <taxon>Ascomycota</taxon>
        <taxon>Pezizomycotina</taxon>
        <taxon>Eurotiomycetes</taxon>
        <taxon>Eurotiomycetidae</taxon>
        <taxon>Eurotiales</taxon>
        <taxon>Aspergillaceae</taxon>
        <taxon>Penicillium</taxon>
    </lineage>
</organism>
<feature type="region of interest" description="Disordered" evidence="1">
    <location>
        <begin position="178"/>
        <end position="217"/>
    </location>
</feature>
<dbReference type="AlphaFoldDB" id="S7Z3H6"/>
<dbReference type="EMBL" id="KB644408">
    <property type="protein sequence ID" value="EPS25070.1"/>
    <property type="molecule type" value="Genomic_DNA"/>
</dbReference>
<dbReference type="HOGENOM" id="CLU_1065987_0_0_1"/>
<protein>
    <submittedName>
        <fullName evidence="2">Uncharacterized protein</fullName>
    </submittedName>
</protein>
<evidence type="ECO:0000256" key="1">
    <source>
        <dbReference type="SAM" id="MobiDB-lite"/>
    </source>
</evidence>
<proteinExistence type="predicted"/>